<sequence>MLCSMPRDSQTSPSPFGRTLLVTGPESLLADRAVTERVEAARAIVPEVEISWADAGELEATTLSEMCGGSLFASQRMAVIRSLSELNPDLVDMMVGLAKQPDPEIALVLVHPGGVKGKGLLDKLRKLKGTVDVVTCQPLKAWELGKFVQAEFRRLGARTEPQVAQQLVDAQGTDLRGLVAAVRQLHDDADGAPISEQLVSTYFAGRSEVSSFAVADAAIAGQTTRALEQLRWTLSTGTAPVLVTAALAMSLRGLGKFVTAPRGLRDAELAKEVGVPSWKLKTLRSQARGWDQGRIARALLVVAEADADVKGAAENADFALERAVLAISRGRQ</sequence>
<dbReference type="SUPFAM" id="SSF52540">
    <property type="entry name" value="P-loop containing nucleoside triphosphate hydrolases"/>
    <property type="match status" value="1"/>
</dbReference>
<comment type="caution">
    <text evidence="9">The sequence shown here is derived from an EMBL/GenBank/DDBJ whole genome shotgun (WGS) entry which is preliminary data.</text>
</comment>
<keyword evidence="2 9" id="KW-0808">Transferase</keyword>
<dbReference type="Gene3D" id="1.20.272.10">
    <property type="match status" value="1"/>
</dbReference>
<dbReference type="NCBIfam" id="TIGR01128">
    <property type="entry name" value="holA"/>
    <property type="match status" value="1"/>
</dbReference>
<dbReference type="GO" id="GO:0009360">
    <property type="term" value="C:DNA polymerase III complex"/>
    <property type="evidence" value="ECO:0007669"/>
    <property type="project" value="TreeGrafter"/>
</dbReference>
<keyword evidence="5" id="KW-0239">DNA-directed DNA polymerase</keyword>
<evidence type="ECO:0000256" key="1">
    <source>
        <dbReference type="ARBA" id="ARBA00012417"/>
    </source>
</evidence>
<evidence type="ECO:0000256" key="5">
    <source>
        <dbReference type="ARBA" id="ARBA00022932"/>
    </source>
</evidence>
<evidence type="ECO:0000256" key="6">
    <source>
        <dbReference type="ARBA" id="ARBA00034754"/>
    </source>
</evidence>
<keyword evidence="3 9" id="KW-0548">Nucleotidyltransferase</keyword>
<dbReference type="InterPro" id="IPR027417">
    <property type="entry name" value="P-loop_NTPase"/>
</dbReference>
<dbReference type="PANTHER" id="PTHR34388:SF1">
    <property type="entry name" value="DNA POLYMERASE III SUBUNIT DELTA"/>
    <property type="match status" value="1"/>
</dbReference>
<evidence type="ECO:0000256" key="2">
    <source>
        <dbReference type="ARBA" id="ARBA00022679"/>
    </source>
</evidence>
<dbReference type="EC" id="2.7.7.7" evidence="1"/>
<name>A0A9D1KNJ9_9ACTN</name>
<dbReference type="InterPro" id="IPR048466">
    <property type="entry name" value="DNA_pol3_delta-like_C"/>
</dbReference>
<evidence type="ECO:0000256" key="3">
    <source>
        <dbReference type="ARBA" id="ARBA00022695"/>
    </source>
</evidence>
<reference evidence="9" key="2">
    <citation type="journal article" date="2021" name="PeerJ">
        <title>Extensive microbial diversity within the chicken gut microbiome revealed by metagenomics and culture.</title>
        <authorList>
            <person name="Gilroy R."/>
            <person name="Ravi A."/>
            <person name="Getino M."/>
            <person name="Pursley I."/>
            <person name="Horton D.L."/>
            <person name="Alikhan N.F."/>
            <person name="Baker D."/>
            <person name="Gharbi K."/>
            <person name="Hall N."/>
            <person name="Watson M."/>
            <person name="Adriaenssens E.M."/>
            <person name="Foster-Nyarko E."/>
            <person name="Jarju S."/>
            <person name="Secka A."/>
            <person name="Antonio M."/>
            <person name="Oren A."/>
            <person name="Chaudhuri R.R."/>
            <person name="La Ragione R."/>
            <person name="Hildebrand F."/>
            <person name="Pallen M.J."/>
        </authorList>
    </citation>
    <scope>NUCLEOTIDE SEQUENCE</scope>
    <source>
        <strain evidence="9">ChiGjej1B1-24693</strain>
    </source>
</reference>
<proteinExistence type="inferred from homology"/>
<organism evidence="9 10">
    <name type="scientific">Candidatus Avipropionibacterium avicola</name>
    <dbReference type="NCBI Taxonomy" id="2840701"/>
    <lineage>
        <taxon>Bacteria</taxon>
        <taxon>Bacillati</taxon>
        <taxon>Actinomycetota</taxon>
        <taxon>Actinomycetes</taxon>
        <taxon>Propionibacteriales</taxon>
        <taxon>Propionibacteriaceae</taxon>
        <taxon>Propionibacteriaceae incertae sedis</taxon>
        <taxon>Candidatus Avipropionibacterium</taxon>
    </lineage>
</organism>
<accession>A0A9D1KNJ9</accession>
<dbReference type="InterPro" id="IPR005790">
    <property type="entry name" value="DNA_polIII_delta"/>
</dbReference>
<keyword evidence="4" id="KW-0235">DNA replication</keyword>
<dbReference type="SUPFAM" id="SSF48019">
    <property type="entry name" value="post-AAA+ oligomerization domain-like"/>
    <property type="match status" value="1"/>
</dbReference>
<reference evidence="9" key="1">
    <citation type="submission" date="2020-10" db="EMBL/GenBank/DDBJ databases">
        <authorList>
            <person name="Gilroy R."/>
        </authorList>
    </citation>
    <scope>NUCLEOTIDE SEQUENCE</scope>
    <source>
        <strain evidence="9">ChiGjej1B1-24693</strain>
    </source>
</reference>
<dbReference type="GO" id="GO:0003677">
    <property type="term" value="F:DNA binding"/>
    <property type="evidence" value="ECO:0007669"/>
    <property type="project" value="InterPro"/>
</dbReference>
<dbReference type="AlphaFoldDB" id="A0A9D1KNJ9"/>
<evidence type="ECO:0000256" key="4">
    <source>
        <dbReference type="ARBA" id="ARBA00022705"/>
    </source>
</evidence>
<dbReference type="Proteomes" id="UP000886842">
    <property type="component" value="Unassembled WGS sequence"/>
</dbReference>
<gene>
    <name evidence="9" type="primary">holA</name>
    <name evidence="9" type="ORF">IAA98_14570</name>
</gene>
<dbReference type="EMBL" id="DVLP01000419">
    <property type="protein sequence ID" value="HIT76800.1"/>
    <property type="molecule type" value="Genomic_DNA"/>
</dbReference>
<dbReference type="InterPro" id="IPR008921">
    <property type="entry name" value="DNA_pol3_clamp-load_cplx_C"/>
</dbReference>
<protein>
    <recommendedName>
        <fullName evidence="1">DNA-directed DNA polymerase</fullName>
        <ecNumber evidence="1">2.7.7.7</ecNumber>
    </recommendedName>
</protein>
<evidence type="ECO:0000256" key="7">
    <source>
        <dbReference type="ARBA" id="ARBA00049244"/>
    </source>
</evidence>
<evidence type="ECO:0000259" key="8">
    <source>
        <dbReference type="Pfam" id="PF21694"/>
    </source>
</evidence>
<comment type="similarity">
    <text evidence="6">Belongs to the DNA polymerase HolA subunit family.</text>
</comment>
<evidence type="ECO:0000313" key="10">
    <source>
        <dbReference type="Proteomes" id="UP000886842"/>
    </source>
</evidence>
<comment type="catalytic activity">
    <reaction evidence="7">
        <text>DNA(n) + a 2'-deoxyribonucleoside 5'-triphosphate = DNA(n+1) + diphosphate</text>
        <dbReference type="Rhea" id="RHEA:22508"/>
        <dbReference type="Rhea" id="RHEA-COMP:17339"/>
        <dbReference type="Rhea" id="RHEA-COMP:17340"/>
        <dbReference type="ChEBI" id="CHEBI:33019"/>
        <dbReference type="ChEBI" id="CHEBI:61560"/>
        <dbReference type="ChEBI" id="CHEBI:173112"/>
        <dbReference type="EC" id="2.7.7.7"/>
    </reaction>
</comment>
<evidence type="ECO:0000313" key="9">
    <source>
        <dbReference type="EMBL" id="HIT76800.1"/>
    </source>
</evidence>
<dbReference type="PANTHER" id="PTHR34388">
    <property type="entry name" value="DNA POLYMERASE III SUBUNIT DELTA"/>
    <property type="match status" value="1"/>
</dbReference>
<feature type="domain" description="DNA polymerase III delta subunit-like C-terminal" evidence="8">
    <location>
        <begin position="210"/>
        <end position="325"/>
    </location>
</feature>
<dbReference type="GO" id="GO:0003887">
    <property type="term" value="F:DNA-directed DNA polymerase activity"/>
    <property type="evidence" value="ECO:0007669"/>
    <property type="project" value="UniProtKB-KW"/>
</dbReference>
<dbReference type="GO" id="GO:0006261">
    <property type="term" value="P:DNA-templated DNA replication"/>
    <property type="evidence" value="ECO:0007669"/>
    <property type="project" value="TreeGrafter"/>
</dbReference>
<dbReference type="Pfam" id="PF21694">
    <property type="entry name" value="DNA_pol3_delta_C"/>
    <property type="match status" value="1"/>
</dbReference>